<protein>
    <submittedName>
        <fullName evidence="1">Uncharacterized protein</fullName>
    </submittedName>
</protein>
<dbReference type="PANTHER" id="PTHR45985">
    <property type="match status" value="1"/>
</dbReference>
<gene>
    <name evidence="1" type="ORF">CHLNCDRAFT_133541</name>
</gene>
<dbReference type="GO" id="GO:0005975">
    <property type="term" value="P:carbohydrate metabolic process"/>
    <property type="evidence" value="ECO:0007669"/>
    <property type="project" value="InterPro"/>
</dbReference>
<dbReference type="KEGG" id="cvr:CHLNCDRAFT_133541"/>
<dbReference type="SUPFAM" id="SSF88713">
    <property type="entry name" value="Glycoside hydrolase/deacetylase"/>
    <property type="match status" value="1"/>
</dbReference>
<accession>E1Z3B0</accession>
<dbReference type="GeneID" id="17359564"/>
<dbReference type="AlphaFoldDB" id="E1Z3B0"/>
<keyword evidence="2" id="KW-1185">Reference proteome</keyword>
<dbReference type="STRING" id="554065.E1Z3B0"/>
<sequence length="212" mass="23798">MTHSKAGGNFTYSDWWREAGGQRDWLTRNCSIPARDVVGFRAPYFTFSEVLGTVLQDLGFLWDSSLTGKNWTQPGHILSAPIPWPYSYCSGSFCGNWSSLSIWEVPAFTLPGEGPEVGRRVDPTPAINMTVLQRLQADFERKRGTGMPVPVAVHEPYLTASATRQQVVKFLQWAFKQPNTWALTFRQYIDWQQAPPGADVTTLLAKYTCDAS</sequence>
<dbReference type="RefSeq" id="XP_005851911.1">
    <property type="nucleotide sequence ID" value="XM_005851849.1"/>
</dbReference>
<proteinExistence type="predicted"/>
<dbReference type="Gene3D" id="3.20.20.370">
    <property type="entry name" value="Glycoside hydrolase/deacetylase"/>
    <property type="match status" value="1"/>
</dbReference>
<reference evidence="1 2" key="1">
    <citation type="journal article" date="2010" name="Plant Cell">
        <title>The Chlorella variabilis NC64A genome reveals adaptation to photosymbiosis, coevolution with viruses, and cryptic sex.</title>
        <authorList>
            <person name="Blanc G."/>
            <person name="Duncan G."/>
            <person name="Agarkova I."/>
            <person name="Borodovsky M."/>
            <person name="Gurnon J."/>
            <person name="Kuo A."/>
            <person name="Lindquist E."/>
            <person name="Lucas S."/>
            <person name="Pangilinan J."/>
            <person name="Polle J."/>
            <person name="Salamov A."/>
            <person name="Terry A."/>
            <person name="Yamada T."/>
            <person name="Dunigan D.D."/>
            <person name="Grigoriev I.V."/>
            <person name="Claverie J.M."/>
            <person name="Van Etten J.L."/>
        </authorList>
    </citation>
    <scope>NUCLEOTIDE SEQUENCE [LARGE SCALE GENOMIC DNA]</scope>
    <source>
        <strain evidence="1 2">NC64A</strain>
    </source>
</reference>
<evidence type="ECO:0000313" key="1">
    <source>
        <dbReference type="EMBL" id="EFN59809.1"/>
    </source>
</evidence>
<evidence type="ECO:0000313" key="2">
    <source>
        <dbReference type="Proteomes" id="UP000008141"/>
    </source>
</evidence>
<organism evidence="2">
    <name type="scientific">Chlorella variabilis</name>
    <name type="common">Green alga</name>
    <dbReference type="NCBI Taxonomy" id="554065"/>
    <lineage>
        <taxon>Eukaryota</taxon>
        <taxon>Viridiplantae</taxon>
        <taxon>Chlorophyta</taxon>
        <taxon>core chlorophytes</taxon>
        <taxon>Trebouxiophyceae</taxon>
        <taxon>Chlorellales</taxon>
        <taxon>Chlorellaceae</taxon>
        <taxon>Chlorella clade</taxon>
        <taxon>Chlorella</taxon>
    </lineage>
</organism>
<dbReference type="InterPro" id="IPR052740">
    <property type="entry name" value="CE4"/>
</dbReference>
<dbReference type="InterPro" id="IPR011330">
    <property type="entry name" value="Glyco_hydro/deAcase_b/a-brl"/>
</dbReference>
<name>E1Z3B0_CHLVA</name>
<dbReference type="PANTHER" id="PTHR45985:SF3">
    <property type="entry name" value="CHITIN DEACETYLASE-LIKE 4"/>
    <property type="match status" value="1"/>
</dbReference>
<dbReference type="OrthoDB" id="504708at2759"/>
<dbReference type="EMBL" id="GL433835">
    <property type="protein sequence ID" value="EFN59809.1"/>
    <property type="molecule type" value="Genomic_DNA"/>
</dbReference>
<dbReference type="Proteomes" id="UP000008141">
    <property type="component" value="Unassembled WGS sequence"/>
</dbReference>
<dbReference type="InParanoid" id="E1Z3B0"/>